<dbReference type="Pfam" id="PF01593">
    <property type="entry name" value="Amino_oxidase"/>
    <property type="match status" value="1"/>
</dbReference>
<accession>A0A4Q7Y0X8</accession>
<organism evidence="6 7">
    <name type="scientific">Blastococcus saxobsidens</name>
    <dbReference type="NCBI Taxonomy" id="138336"/>
    <lineage>
        <taxon>Bacteria</taxon>
        <taxon>Bacillati</taxon>
        <taxon>Actinomycetota</taxon>
        <taxon>Actinomycetes</taxon>
        <taxon>Geodermatophilales</taxon>
        <taxon>Geodermatophilaceae</taxon>
        <taxon>Blastococcus</taxon>
    </lineage>
</organism>
<keyword evidence="2 4" id="KW-0125">Carotenoid biosynthesis</keyword>
<dbReference type="InterPro" id="IPR014105">
    <property type="entry name" value="Carotenoid/retinoid_OxRdtase"/>
</dbReference>
<dbReference type="InterPro" id="IPR036188">
    <property type="entry name" value="FAD/NAD-bd_sf"/>
</dbReference>
<keyword evidence="3 4" id="KW-0560">Oxidoreductase</keyword>
<dbReference type="PANTHER" id="PTHR43734:SF1">
    <property type="entry name" value="PHYTOENE DESATURASE"/>
    <property type="match status" value="1"/>
</dbReference>
<proteinExistence type="inferred from homology"/>
<evidence type="ECO:0000256" key="2">
    <source>
        <dbReference type="ARBA" id="ARBA00022746"/>
    </source>
</evidence>
<dbReference type="GO" id="GO:0016491">
    <property type="term" value="F:oxidoreductase activity"/>
    <property type="evidence" value="ECO:0007669"/>
    <property type="project" value="UniProtKB-KW"/>
</dbReference>
<dbReference type="PANTHER" id="PTHR43734">
    <property type="entry name" value="PHYTOENE DESATURASE"/>
    <property type="match status" value="1"/>
</dbReference>
<dbReference type="EMBL" id="SHKV01000001">
    <property type="protein sequence ID" value="RZU30412.1"/>
    <property type="molecule type" value="Genomic_DNA"/>
</dbReference>
<dbReference type="AlphaFoldDB" id="A0A4Q7Y0X8"/>
<dbReference type="SUPFAM" id="SSF51905">
    <property type="entry name" value="FAD/NAD(P)-binding domain"/>
    <property type="match status" value="1"/>
</dbReference>
<dbReference type="GO" id="GO:0016117">
    <property type="term" value="P:carotenoid biosynthetic process"/>
    <property type="evidence" value="ECO:0007669"/>
    <property type="project" value="UniProtKB-KW"/>
</dbReference>
<evidence type="ECO:0000256" key="4">
    <source>
        <dbReference type="RuleBase" id="RU362075"/>
    </source>
</evidence>
<dbReference type="InterPro" id="IPR002937">
    <property type="entry name" value="Amino_oxidase"/>
</dbReference>
<keyword evidence="7" id="KW-1185">Reference proteome</keyword>
<evidence type="ECO:0000313" key="7">
    <source>
        <dbReference type="Proteomes" id="UP000292507"/>
    </source>
</evidence>
<dbReference type="Gene3D" id="3.50.50.60">
    <property type="entry name" value="FAD/NAD(P)-binding domain"/>
    <property type="match status" value="2"/>
</dbReference>
<dbReference type="NCBIfam" id="TIGR02734">
    <property type="entry name" value="crtI_fam"/>
    <property type="match status" value="1"/>
</dbReference>
<comment type="pathway">
    <text evidence="1 4">Carotenoid biosynthesis.</text>
</comment>
<feature type="domain" description="Amine oxidase" evidence="5">
    <location>
        <begin position="21"/>
        <end position="308"/>
    </location>
</feature>
<reference evidence="6 7" key="1">
    <citation type="submission" date="2019-02" db="EMBL/GenBank/DDBJ databases">
        <title>Sequencing the genomes of 1000 actinobacteria strains.</title>
        <authorList>
            <person name="Klenk H.-P."/>
        </authorList>
    </citation>
    <scope>NUCLEOTIDE SEQUENCE [LARGE SCALE GENOMIC DNA]</scope>
    <source>
        <strain evidence="6 7">DSM 44509</strain>
    </source>
</reference>
<name>A0A4Q7Y0X8_9ACTN</name>
<dbReference type="Proteomes" id="UP000292507">
    <property type="component" value="Unassembled WGS sequence"/>
</dbReference>
<evidence type="ECO:0000313" key="6">
    <source>
        <dbReference type="EMBL" id="RZU30412.1"/>
    </source>
</evidence>
<evidence type="ECO:0000256" key="3">
    <source>
        <dbReference type="ARBA" id="ARBA00023002"/>
    </source>
</evidence>
<gene>
    <name evidence="6" type="ORF">BKA19_0028</name>
</gene>
<protein>
    <submittedName>
        <fullName evidence="6">Phytoene desaturase</fullName>
    </submittedName>
</protein>
<evidence type="ECO:0000259" key="5">
    <source>
        <dbReference type="Pfam" id="PF01593"/>
    </source>
</evidence>
<comment type="similarity">
    <text evidence="4">Belongs to the carotenoid/retinoid oxidoreductase family.</text>
</comment>
<evidence type="ECO:0000256" key="1">
    <source>
        <dbReference type="ARBA" id="ARBA00004829"/>
    </source>
</evidence>
<sequence>MTRRLATVAGVARVVVVGAGLGGLAAAARLAALGHAVTVLEQAAEFGGKLGWFTRDGHSFDTGPSLVTLPQVQRDLFAATGARLEDAVDLVRLDPAVGYRFADGTALAMPGRLDAVPAALDDALGPDAGRQWSALLDRAATMWRISEEPFLRTPLAGAATLARLARRPGDVRAIAPWQSLRGLGRQYLRHPHLRTLLDRYATYSGSDPRRAPAVLATVPYAEQAFGSWYVRGGLHRLARAVLERAVAHGAVVRTGSAVARVLLDAGRVAGVQLAGGERVAADVVVSGVDAAALHTDLLPEDRRTRAARRDLGRATPSLSGFVLLLALRGRTEGLAHHTVLFPDDYDAEFDAVFGVGRHAGHPAPVADPTVYISAPEDPALVPDADSESWFVLVNAPRHDPVGGVDWSSPGLAERYADRVLEVMAARGHDVRGRLRWRVVRTPADLERDTGSVGGSIYGTSSNGSRAAFLRPANASQVPGLFLVGGSAHPGGGLPLVGLSAQIVAGLVGPA</sequence>
<comment type="caution">
    <text evidence="6">The sequence shown here is derived from an EMBL/GenBank/DDBJ whole genome shotgun (WGS) entry which is preliminary data.</text>
</comment>